<dbReference type="Gene3D" id="3.40.50.720">
    <property type="entry name" value="NAD(P)-binding Rossmann-like Domain"/>
    <property type="match status" value="1"/>
</dbReference>
<dbReference type="InterPro" id="IPR036615">
    <property type="entry name" value="Mur_ligase_C_dom_sf"/>
</dbReference>
<dbReference type="UniPathway" id="UPA00219"/>
<dbReference type="InterPro" id="IPR004101">
    <property type="entry name" value="Mur_ligase_C"/>
</dbReference>
<dbReference type="InterPro" id="IPR036565">
    <property type="entry name" value="Mur-like_cat_sf"/>
</dbReference>
<dbReference type="EC" id="6.3.2.9" evidence="7 8"/>
<dbReference type="EMBL" id="CP022383">
    <property type="protein sequence ID" value="ATA79169.1"/>
    <property type="molecule type" value="Genomic_DNA"/>
</dbReference>
<keyword evidence="4 7" id="KW-0436">Ligase</keyword>
<dbReference type="Gene3D" id="3.40.1190.10">
    <property type="entry name" value="Mur-like, catalytic domain"/>
    <property type="match status" value="1"/>
</dbReference>
<dbReference type="NCBIfam" id="TIGR01087">
    <property type="entry name" value="murD"/>
    <property type="match status" value="1"/>
</dbReference>
<comment type="pathway">
    <text evidence="2 7 8">Cell wall biogenesis; peptidoglycan biosynthesis.</text>
</comment>
<dbReference type="GO" id="GO:0005737">
    <property type="term" value="C:cytoplasm"/>
    <property type="evidence" value="ECO:0007669"/>
    <property type="project" value="UniProtKB-SubCell"/>
</dbReference>
<dbReference type="Pfam" id="PF21377">
    <property type="entry name" value="MurD_N"/>
    <property type="match status" value="1"/>
</dbReference>
<dbReference type="GO" id="GO:0008360">
    <property type="term" value="P:regulation of cell shape"/>
    <property type="evidence" value="ECO:0007669"/>
    <property type="project" value="UniProtKB-KW"/>
</dbReference>
<dbReference type="PANTHER" id="PTHR43692:SF1">
    <property type="entry name" value="UDP-N-ACETYLMURAMOYLALANINE--D-GLUTAMATE LIGASE"/>
    <property type="match status" value="1"/>
</dbReference>
<evidence type="ECO:0000256" key="5">
    <source>
        <dbReference type="ARBA" id="ARBA00022741"/>
    </source>
</evidence>
<keyword evidence="6 7" id="KW-0067">ATP-binding</keyword>
<comment type="subcellular location">
    <subcellularLocation>
        <location evidence="1 7 8">Cytoplasm</location>
    </subcellularLocation>
</comment>
<comment type="function">
    <text evidence="7 8">Cell wall formation. Catalyzes the addition of glutamate to the nucleotide precursor UDP-N-acetylmuramoyl-L-alanine (UMA).</text>
</comment>
<evidence type="ECO:0000313" key="11">
    <source>
        <dbReference type="EMBL" id="ATA79169.1"/>
    </source>
</evidence>
<comment type="catalytic activity">
    <reaction evidence="7 8">
        <text>UDP-N-acetyl-alpha-D-muramoyl-L-alanine + D-glutamate + ATP = UDP-N-acetyl-alpha-D-muramoyl-L-alanyl-D-glutamate + ADP + phosphate + H(+)</text>
        <dbReference type="Rhea" id="RHEA:16429"/>
        <dbReference type="ChEBI" id="CHEBI:15378"/>
        <dbReference type="ChEBI" id="CHEBI:29986"/>
        <dbReference type="ChEBI" id="CHEBI:30616"/>
        <dbReference type="ChEBI" id="CHEBI:43474"/>
        <dbReference type="ChEBI" id="CHEBI:83898"/>
        <dbReference type="ChEBI" id="CHEBI:83900"/>
        <dbReference type="ChEBI" id="CHEBI:456216"/>
        <dbReference type="EC" id="6.3.2.9"/>
    </reaction>
</comment>
<dbReference type="Gene3D" id="3.90.190.20">
    <property type="entry name" value="Mur ligase, C-terminal domain"/>
    <property type="match status" value="1"/>
</dbReference>
<evidence type="ECO:0000256" key="6">
    <source>
        <dbReference type="ARBA" id="ARBA00022840"/>
    </source>
</evidence>
<dbReference type="GO" id="GO:0009252">
    <property type="term" value="P:peptidoglycan biosynthetic process"/>
    <property type="evidence" value="ECO:0007669"/>
    <property type="project" value="UniProtKB-UniRule"/>
</dbReference>
<name>A0A2A3N5P5_CAPSP</name>
<dbReference type="Pfam" id="PF02875">
    <property type="entry name" value="Mur_ligase_C"/>
    <property type="match status" value="1"/>
</dbReference>
<feature type="domain" description="Mur ligase central" evidence="10">
    <location>
        <begin position="107"/>
        <end position="289"/>
    </location>
</feature>
<dbReference type="SUPFAM" id="SSF51984">
    <property type="entry name" value="MurCD N-terminal domain"/>
    <property type="match status" value="1"/>
</dbReference>
<dbReference type="PANTHER" id="PTHR43692">
    <property type="entry name" value="UDP-N-ACETYLMURAMOYLALANINE--D-GLUTAMATE LIGASE"/>
    <property type="match status" value="1"/>
</dbReference>
<evidence type="ECO:0000256" key="7">
    <source>
        <dbReference type="HAMAP-Rule" id="MF_00639"/>
    </source>
</evidence>
<dbReference type="SUPFAM" id="SSF53623">
    <property type="entry name" value="MurD-like peptide ligases, catalytic domain"/>
    <property type="match status" value="1"/>
</dbReference>
<keyword evidence="7 8" id="KW-0131">Cell cycle</keyword>
<evidence type="ECO:0000313" key="12">
    <source>
        <dbReference type="Proteomes" id="UP000217334"/>
    </source>
</evidence>
<comment type="similarity">
    <text evidence="7">Belongs to the MurCDEF family.</text>
</comment>
<dbReference type="InterPro" id="IPR013221">
    <property type="entry name" value="Mur_ligase_cen"/>
</dbReference>
<keyword evidence="7 8" id="KW-0961">Cell wall biogenesis/degradation</keyword>
<evidence type="ECO:0000256" key="8">
    <source>
        <dbReference type="RuleBase" id="RU003664"/>
    </source>
</evidence>
<evidence type="ECO:0000256" key="1">
    <source>
        <dbReference type="ARBA" id="ARBA00004496"/>
    </source>
</evidence>
<dbReference type="GO" id="GO:0051301">
    <property type="term" value="P:cell division"/>
    <property type="evidence" value="ECO:0007669"/>
    <property type="project" value="UniProtKB-KW"/>
</dbReference>
<organism evidence="11 12">
    <name type="scientific">Capnocytophaga sputigena</name>
    <dbReference type="NCBI Taxonomy" id="1019"/>
    <lineage>
        <taxon>Bacteria</taxon>
        <taxon>Pseudomonadati</taxon>
        <taxon>Bacteroidota</taxon>
        <taxon>Flavobacteriia</taxon>
        <taxon>Flavobacteriales</taxon>
        <taxon>Flavobacteriaceae</taxon>
        <taxon>Capnocytophaga</taxon>
    </lineage>
</organism>
<evidence type="ECO:0000256" key="4">
    <source>
        <dbReference type="ARBA" id="ARBA00022598"/>
    </source>
</evidence>
<dbReference type="RefSeq" id="WP_095901137.1">
    <property type="nucleotide sequence ID" value="NZ_CAUSZM010000011.1"/>
</dbReference>
<evidence type="ECO:0000256" key="2">
    <source>
        <dbReference type="ARBA" id="ARBA00004752"/>
    </source>
</evidence>
<dbReference type="AlphaFoldDB" id="A0A2A3N5P5"/>
<dbReference type="GO" id="GO:0071555">
    <property type="term" value="P:cell wall organization"/>
    <property type="evidence" value="ECO:0007669"/>
    <property type="project" value="UniProtKB-KW"/>
</dbReference>
<keyword evidence="7 8" id="KW-0133">Cell shape</keyword>
<keyword evidence="5 7" id="KW-0547">Nucleotide-binding</keyword>
<dbReference type="SUPFAM" id="SSF53244">
    <property type="entry name" value="MurD-like peptide ligases, peptide-binding domain"/>
    <property type="match status" value="1"/>
</dbReference>
<feature type="binding site" evidence="7">
    <location>
        <begin position="109"/>
        <end position="115"/>
    </location>
    <ligand>
        <name>ATP</name>
        <dbReference type="ChEBI" id="CHEBI:30616"/>
    </ligand>
</feature>
<evidence type="ECO:0000256" key="3">
    <source>
        <dbReference type="ARBA" id="ARBA00022490"/>
    </source>
</evidence>
<feature type="domain" description="Mur ligase C-terminal" evidence="9">
    <location>
        <begin position="311"/>
        <end position="424"/>
    </location>
</feature>
<gene>
    <name evidence="7 11" type="primary">murD</name>
    <name evidence="11" type="ORF">CGC59_05465</name>
</gene>
<keyword evidence="3 7" id="KW-0963">Cytoplasm</keyword>
<sequence>MKRLVILGGGESGVGTAILGKQKGWEVFLSDRNSLKLHYRETLNKEGIEWEEGTHTEEKILSADVIMKSPGIPDKAPIVKKAREKGIRIISEIEFASEYTHSLIVGITGSNGKTTTTLLTHQIFKDAGLQVGLGGNIGYSFAELVATENPPYYVLEISSFQLDGIEHFAPHIAVLLNITPDHLDRYDYKFENYIDSKFRIAMNQTQNDYLIYDADDPVIEEWLQNHTLKVKLIPFSIEKELPYGAFLKDNKIHIMLENQTAETTEIDVEEISLRGKHNIKNTMAASVAARLVNIRNNSLRDSLKGFKGVDHRLEEVKVVEGVTYVNDSKATNVNSVYFALDTIKTPIVWIVGGQDKGNDYNALLPYVHEKVKAIVCLGVDNEPILRSFSNSGKEMIETQSMDEAVRIAKKFATEGDTVLLSPACASFDLFKSYEDRGDQFKAAVARL</sequence>
<keyword evidence="7 8" id="KW-0132">Cell division</keyword>
<dbReference type="GO" id="GO:0005524">
    <property type="term" value="F:ATP binding"/>
    <property type="evidence" value="ECO:0007669"/>
    <property type="project" value="UniProtKB-UniRule"/>
</dbReference>
<dbReference type="GO" id="GO:0008764">
    <property type="term" value="F:UDP-N-acetylmuramoylalanine-D-glutamate ligase activity"/>
    <property type="evidence" value="ECO:0007669"/>
    <property type="project" value="UniProtKB-UniRule"/>
</dbReference>
<evidence type="ECO:0000259" key="10">
    <source>
        <dbReference type="Pfam" id="PF08245"/>
    </source>
</evidence>
<dbReference type="HAMAP" id="MF_00639">
    <property type="entry name" value="MurD"/>
    <property type="match status" value="1"/>
</dbReference>
<reference evidence="12" key="1">
    <citation type="submission" date="2017-06" db="EMBL/GenBank/DDBJ databases">
        <title>Capnocytophaga spp. assemblies.</title>
        <authorList>
            <person name="Gulvik C.A."/>
        </authorList>
    </citation>
    <scope>NUCLEOTIDE SEQUENCE [LARGE SCALE GENOMIC DNA]</scope>
    <source>
        <strain evidence="12">H4486</strain>
    </source>
</reference>
<dbReference type="Pfam" id="PF08245">
    <property type="entry name" value="Mur_ligase_M"/>
    <property type="match status" value="1"/>
</dbReference>
<proteinExistence type="inferred from homology"/>
<dbReference type="Proteomes" id="UP000217334">
    <property type="component" value="Chromosome"/>
</dbReference>
<dbReference type="InterPro" id="IPR005762">
    <property type="entry name" value="MurD"/>
</dbReference>
<accession>A0A2A3N5P5</accession>
<evidence type="ECO:0000259" key="9">
    <source>
        <dbReference type="Pfam" id="PF02875"/>
    </source>
</evidence>
<keyword evidence="7 8" id="KW-0573">Peptidoglycan synthesis</keyword>
<protein>
    <recommendedName>
        <fullName evidence="7 8">UDP-N-acetylmuramoylalanine--D-glutamate ligase</fullName>
        <ecNumber evidence="7 8">6.3.2.9</ecNumber>
    </recommendedName>
    <alternativeName>
        <fullName evidence="7">D-glutamic acid-adding enzyme</fullName>
    </alternativeName>
    <alternativeName>
        <fullName evidence="7">UDP-N-acetylmuramoyl-L-alanyl-D-glutamate synthetase</fullName>
    </alternativeName>
</protein>